<accession>A0A5N8XDX8</accession>
<gene>
    <name evidence="1" type="ORF">FNH08_08100</name>
</gene>
<evidence type="ECO:0000313" key="1">
    <source>
        <dbReference type="EMBL" id="MPY57138.1"/>
    </source>
</evidence>
<evidence type="ECO:0000313" key="2">
    <source>
        <dbReference type="Proteomes" id="UP000400924"/>
    </source>
</evidence>
<evidence type="ECO:0008006" key="3">
    <source>
        <dbReference type="Google" id="ProtNLM"/>
    </source>
</evidence>
<comment type="caution">
    <text evidence="1">The sequence shown here is derived from an EMBL/GenBank/DDBJ whole genome shotgun (WGS) entry which is preliminary data.</text>
</comment>
<dbReference type="Proteomes" id="UP000400924">
    <property type="component" value="Unassembled WGS sequence"/>
</dbReference>
<protein>
    <recommendedName>
        <fullName evidence="3">B3/B4 tRNA-binding domain-containing protein</fullName>
    </recommendedName>
</protein>
<reference evidence="1 2" key="1">
    <citation type="submission" date="2019-07" db="EMBL/GenBank/DDBJ databases">
        <title>New species of Amycolatopsis and Streptomyces.</title>
        <authorList>
            <person name="Duangmal K."/>
            <person name="Teo W.F.A."/>
            <person name="Lipun K."/>
        </authorList>
    </citation>
    <scope>NUCLEOTIDE SEQUENCE [LARGE SCALE GENOMIC DNA]</scope>
    <source>
        <strain evidence="1 2">NBRC 106415</strain>
    </source>
</reference>
<dbReference type="OrthoDB" id="276580at2"/>
<organism evidence="1 2">
    <name type="scientific">Streptomyces spongiae</name>
    <dbReference type="NCBI Taxonomy" id="565072"/>
    <lineage>
        <taxon>Bacteria</taxon>
        <taxon>Bacillati</taxon>
        <taxon>Actinomycetota</taxon>
        <taxon>Actinomycetes</taxon>
        <taxon>Kitasatosporales</taxon>
        <taxon>Streptomycetaceae</taxon>
        <taxon>Streptomyces</taxon>
    </lineage>
</organism>
<proteinExistence type="predicted"/>
<keyword evidence="2" id="KW-1185">Reference proteome</keyword>
<dbReference type="SUPFAM" id="SSF56037">
    <property type="entry name" value="PheT/TilS domain"/>
    <property type="match status" value="1"/>
</dbReference>
<dbReference type="RefSeq" id="WP_152770682.1">
    <property type="nucleotide sequence ID" value="NZ_VJZC01000034.1"/>
</dbReference>
<dbReference type="EMBL" id="VJZC01000034">
    <property type="protein sequence ID" value="MPY57138.1"/>
    <property type="molecule type" value="Genomic_DNA"/>
</dbReference>
<dbReference type="AlphaFoldDB" id="A0A5N8XDX8"/>
<sequence length="219" mass="23823">MSHPGVEPAVPILLGRQPRSPAHTGFDRLAVVTARPDMKRLEKAVAHHQEVLAGSAEYARENARCYTDWFALHGHTSPLTAQLASVSDGRPLRGPAPVRALLHCELSNGVLMGVQDLDAVRGGIRVEYAVEDTRFPGFRSQVVCRADEPVLRDDVDVFASVFQGPDARTGITRSTERLLFVVFDAPGLSSERFTKAVDDVVSLLDEADGTPRAESIELT</sequence>
<name>A0A5N8XDX8_9ACTN</name>